<proteinExistence type="predicted"/>
<evidence type="ECO:0000256" key="1">
    <source>
        <dbReference type="SAM" id="MobiDB-lite"/>
    </source>
</evidence>
<accession>A0A225VCV2</accession>
<feature type="region of interest" description="Disordered" evidence="1">
    <location>
        <begin position="108"/>
        <end position="140"/>
    </location>
</feature>
<comment type="caution">
    <text evidence="2">The sequence shown here is derived from an EMBL/GenBank/DDBJ whole genome shotgun (WGS) entry which is preliminary data.</text>
</comment>
<evidence type="ECO:0000313" key="2">
    <source>
        <dbReference type="EMBL" id="OWZ03223.1"/>
    </source>
</evidence>
<dbReference type="AlphaFoldDB" id="A0A225VCV2"/>
<gene>
    <name evidence="2" type="ORF">PHMEG_00025084</name>
</gene>
<organism evidence="2 3">
    <name type="scientific">Phytophthora megakarya</name>
    <dbReference type="NCBI Taxonomy" id="4795"/>
    <lineage>
        <taxon>Eukaryota</taxon>
        <taxon>Sar</taxon>
        <taxon>Stramenopiles</taxon>
        <taxon>Oomycota</taxon>
        <taxon>Peronosporomycetes</taxon>
        <taxon>Peronosporales</taxon>
        <taxon>Peronosporaceae</taxon>
        <taxon>Phytophthora</taxon>
    </lineage>
</organism>
<evidence type="ECO:0000313" key="3">
    <source>
        <dbReference type="Proteomes" id="UP000198211"/>
    </source>
</evidence>
<keyword evidence="3" id="KW-1185">Reference proteome</keyword>
<feature type="compositionally biased region" description="Low complexity" evidence="1">
    <location>
        <begin position="129"/>
        <end position="140"/>
    </location>
</feature>
<feature type="region of interest" description="Disordered" evidence="1">
    <location>
        <begin position="66"/>
        <end position="93"/>
    </location>
</feature>
<reference evidence="3" key="1">
    <citation type="submission" date="2017-03" db="EMBL/GenBank/DDBJ databases">
        <title>Phytopthora megakarya and P. palmivora, two closely related causual agents of cacao black pod achieved similar genome size and gene model numbers by different mechanisms.</title>
        <authorList>
            <person name="Ali S."/>
            <person name="Shao J."/>
            <person name="Larry D.J."/>
            <person name="Kronmiller B."/>
            <person name="Shen D."/>
            <person name="Strem M.D."/>
            <person name="Melnick R.L."/>
            <person name="Guiltinan M.J."/>
            <person name="Tyler B.M."/>
            <person name="Meinhardt L.W."/>
            <person name="Bailey B.A."/>
        </authorList>
    </citation>
    <scope>NUCLEOTIDE SEQUENCE [LARGE SCALE GENOMIC DNA]</scope>
    <source>
        <strain evidence="3">zdho120</strain>
    </source>
</reference>
<sequence>AEDVVLGVTAEDIVVHANLRRDVLCKIFRRLLCLRSLDDVAWLRHVPEEYFDRAYKRAEETNWAIAPHEASEPSDGDDDVPSTPKKGRSKKRASGALLPRLLRAARGLSVRGPKGTPDAAHRMARLPEVSSDVSSDGLDSPVRRRRLSLHRNAAPDFCHTDTADAISWFVNGVQVHPVGQSGKHRIRGFPDYEVVPTSSAEAKGRLNIADYLDLVDGSGPGEDAPWDTMFRNREEVFWFACKEVSEECPSGFSDGFMILASEYVLLMIVHRRAQWERDHWVVFDRSSEAQKQVYLDRASRQRIALLSARERKWFRCEPGLWRRPSFPVAWVPLPRGDHTPSLRDQSRALDRRDPARVYWGLPGSTSRLPESVSPATWGTVVAAPHHRIFIPLPDDLPAEFVD</sequence>
<dbReference type="EMBL" id="NBNE01005650">
    <property type="protein sequence ID" value="OWZ03223.1"/>
    <property type="molecule type" value="Genomic_DNA"/>
</dbReference>
<protein>
    <submittedName>
        <fullName evidence="2">Uncharacterized protein</fullName>
    </submittedName>
</protein>
<dbReference type="Proteomes" id="UP000198211">
    <property type="component" value="Unassembled WGS sequence"/>
</dbReference>
<feature type="non-terminal residue" evidence="2">
    <location>
        <position position="1"/>
    </location>
</feature>
<name>A0A225VCV2_9STRA</name>